<reference evidence="2 3" key="1">
    <citation type="submission" date="2023-03" db="EMBL/GenBank/DDBJ databases">
        <title>Draft genome sequence of Streptomyces sp. RB6PN23 isolated from peat swamp forest in Thailand.</title>
        <authorList>
            <person name="Klaysubun C."/>
            <person name="Duangmal K."/>
        </authorList>
    </citation>
    <scope>NUCLEOTIDE SEQUENCE [LARGE SCALE GENOMIC DNA]</scope>
    <source>
        <strain evidence="2 3">RB6PN23</strain>
    </source>
</reference>
<dbReference type="SUPFAM" id="SSF47336">
    <property type="entry name" value="ACP-like"/>
    <property type="match status" value="1"/>
</dbReference>
<dbReference type="Pfam" id="PF00550">
    <property type="entry name" value="PP-binding"/>
    <property type="match status" value="1"/>
</dbReference>
<proteinExistence type="predicted"/>
<accession>A0ABT5ZL16</accession>
<dbReference type="Gene3D" id="1.10.1200.10">
    <property type="entry name" value="ACP-like"/>
    <property type="match status" value="1"/>
</dbReference>
<dbReference type="RefSeq" id="WP_276093726.1">
    <property type="nucleotide sequence ID" value="NZ_JARJBC010000007.1"/>
</dbReference>
<evidence type="ECO:0000313" key="2">
    <source>
        <dbReference type="EMBL" id="MDF3290289.1"/>
    </source>
</evidence>
<sequence length="82" mass="8989">MTTLLQRFESAFRPRCRRLDPTEPLDLDASLVSLGVDSMEVVELIIALEDEFAIQLPQSLLTPETFATPSTILKALGSLVSA</sequence>
<protein>
    <submittedName>
        <fullName evidence="2">Phosphopantetheine-binding protein</fullName>
    </submittedName>
</protein>
<dbReference type="InterPro" id="IPR009081">
    <property type="entry name" value="PP-bd_ACP"/>
</dbReference>
<evidence type="ECO:0000313" key="3">
    <source>
        <dbReference type="Proteomes" id="UP001216579"/>
    </source>
</evidence>
<keyword evidence="3" id="KW-1185">Reference proteome</keyword>
<gene>
    <name evidence="2" type="ORF">P3G67_13750</name>
</gene>
<evidence type="ECO:0000259" key="1">
    <source>
        <dbReference type="PROSITE" id="PS50075"/>
    </source>
</evidence>
<dbReference type="InterPro" id="IPR036736">
    <property type="entry name" value="ACP-like_sf"/>
</dbReference>
<dbReference type="PROSITE" id="PS50075">
    <property type="entry name" value="CARRIER"/>
    <property type="match status" value="1"/>
</dbReference>
<organism evidence="2 3">
    <name type="scientific">Streptomyces silvisoli</name>
    <dbReference type="NCBI Taxonomy" id="3034235"/>
    <lineage>
        <taxon>Bacteria</taxon>
        <taxon>Bacillati</taxon>
        <taxon>Actinomycetota</taxon>
        <taxon>Actinomycetes</taxon>
        <taxon>Kitasatosporales</taxon>
        <taxon>Streptomycetaceae</taxon>
        <taxon>Streptomyces</taxon>
    </lineage>
</organism>
<feature type="domain" description="Carrier" evidence="1">
    <location>
        <begin position="3"/>
        <end position="80"/>
    </location>
</feature>
<dbReference type="Proteomes" id="UP001216579">
    <property type="component" value="Unassembled WGS sequence"/>
</dbReference>
<dbReference type="EMBL" id="JARJBC010000007">
    <property type="protein sequence ID" value="MDF3290289.1"/>
    <property type="molecule type" value="Genomic_DNA"/>
</dbReference>
<name>A0ABT5ZL16_9ACTN</name>
<comment type="caution">
    <text evidence="2">The sequence shown here is derived from an EMBL/GenBank/DDBJ whole genome shotgun (WGS) entry which is preliminary data.</text>
</comment>